<accession>A0A1G5PKB8</accession>
<feature type="binding site" evidence="8">
    <location>
        <position position="101"/>
    </location>
    <ligand>
        <name>GTP</name>
        <dbReference type="ChEBI" id="CHEBI:37565"/>
    </ligand>
</feature>
<feature type="binding site" evidence="8">
    <location>
        <begin position="9"/>
        <end position="11"/>
    </location>
    <ligand>
        <name>GTP</name>
        <dbReference type="ChEBI" id="CHEBI:37565"/>
    </ligand>
</feature>
<keyword evidence="2 8" id="KW-0808">Transferase</keyword>
<comment type="catalytic activity">
    <reaction evidence="8">
        <text>Mo-molybdopterin + GTP + H(+) = Mo-molybdopterin guanine dinucleotide + diphosphate</text>
        <dbReference type="Rhea" id="RHEA:34243"/>
        <dbReference type="ChEBI" id="CHEBI:15378"/>
        <dbReference type="ChEBI" id="CHEBI:33019"/>
        <dbReference type="ChEBI" id="CHEBI:37565"/>
        <dbReference type="ChEBI" id="CHEBI:71302"/>
        <dbReference type="ChEBI" id="CHEBI:71310"/>
        <dbReference type="EC" id="2.7.7.77"/>
    </reaction>
</comment>
<feature type="binding site" evidence="8">
    <location>
        <position position="68"/>
    </location>
    <ligand>
        <name>GTP</name>
        <dbReference type="ChEBI" id="CHEBI:37565"/>
    </ligand>
</feature>
<gene>
    <name evidence="8" type="primary">mobA</name>
    <name evidence="10" type="ORF">SAMN04488118_101190</name>
</gene>
<feature type="binding site" evidence="8">
    <location>
        <position position="101"/>
    </location>
    <ligand>
        <name>Mg(2+)</name>
        <dbReference type="ChEBI" id="CHEBI:18420"/>
    </ligand>
</feature>
<sequence>MLKPLGVILAGGRATRMGGGDKGLLRLGERSILDHVVERLSPQVDQIALNANGPAARFKPFRLPVLPDSIHGFVGPLAGVLAGLDWAAEQGAETIVTVAADTPFFPVDLVAQLVQAAEGQQHPLVLSATPRTSEEVLKSGGGRRINRHPTFGLWPVLLRHELRDALNDGLRKVVLWTDQYDGREALFPATPFDPFFNVNTPEDLETARGFLR</sequence>
<organism evidence="10 11">
    <name type="scientific">Epibacterium ulvae</name>
    <dbReference type="NCBI Taxonomy" id="1156985"/>
    <lineage>
        <taxon>Bacteria</taxon>
        <taxon>Pseudomonadati</taxon>
        <taxon>Pseudomonadota</taxon>
        <taxon>Alphaproteobacteria</taxon>
        <taxon>Rhodobacterales</taxon>
        <taxon>Roseobacteraceae</taxon>
        <taxon>Epibacterium</taxon>
    </lineage>
</organism>
<dbReference type="EC" id="2.7.7.77" evidence="8"/>
<feature type="domain" description="MobA-like NTP transferase" evidence="9">
    <location>
        <begin position="6"/>
        <end position="174"/>
    </location>
</feature>
<evidence type="ECO:0000256" key="6">
    <source>
        <dbReference type="ARBA" id="ARBA00023134"/>
    </source>
</evidence>
<keyword evidence="4 8" id="KW-0547">Nucleotide-binding</keyword>
<dbReference type="OrthoDB" id="9788394at2"/>
<evidence type="ECO:0000256" key="7">
    <source>
        <dbReference type="ARBA" id="ARBA00023150"/>
    </source>
</evidence>
<evidence type="ECO:0000256" key="5">
    <source>
        <dbReference type="ARBA" id="ARBA00022842"/>
    </source>
</evidence>
<dbReference type="RefSeq" id="WP_090214860.1">
    <property type="nucleotide sequence ID" value="NZ_FMWG01000001.1"/>
</dbReference>
<dbReference type="InterPro" id="IPR013482">
    <property type="entry name" value="Molybde_CF_guanTrfase"/>
</dbReference>
<keyword evidence="10" id="KW-0548">Nucleotidyltransferase</keyword>
<evidence type="ECO:0000256" key="4">
    <source>
        <dbReference type="ARBA" id="ARBA00022741"/>
    </source>
</evidence>
<keyword evidence="6 8" id="KW-0342">GTP-binding</keyword>
<evidence type="ECO:0000313" key="11">
    <source>
        <dbReference type="Proteomes" id="UP000198767"/>
    </source>
</evidence>
<dbReference type="AlphaFoldDB" id="A0A1G5PKB8"/>
<evidence type="ECO:0000256" key="1">
    <source>
        <dbReference type="ARBA" id="ARBA00022490"/>
    </source>
</evidence>
<dbReference type="InterPro" id="IPR025877">
    <property type="entry name" value="MobA-like_NTP_Trfase"/>
</dbReference>
<dbReference type="NCBIfam" id="TIGR02665">
    <property type="entry name" value="molyb_mobA"/>
    <property type="match status" value="1"/>
</dbReference>
<dbReference type="STRING" id="1156985.SAMN04488118_101190"/>
<evidence type="ECO:0000313" key="10">
    <source>
        <dbReference type="EMBL" id="SCZ49937.1"/>
    </source>
</evidence>
<dbReference type="GO" id="GO:0005525">
    <property type="term" value="F:GTP binding"/>
    <property type="evidence" value="ECO:0007669"/>
    <property type="project" value="UniProtKB-UniRule"/>
</dbReference>
<dbReference type="SUPFAM" id="SSF53448">
    <property type="entry name" value="Nucleotide-diphospho-sugar transferases"/>
    <property type="match status" value="1"/>
</dbReference>
<comment type="subunit">
    <text evidence="8">Monomer.</text>
</comment>
<keyword evidence="11" id="KW-1185">Reference proteome</keyword>
<dbReference type="PANTHER" id="PTHR19136">
    <property type="entry name" value="MOLYBDENUM COFACTOR GUANYLYLTRANSFERASE"/>
    <property type="match status" value="1"/>
</dbReference>
<evidence type="ECO:0000259" key="9">
    <source>
        <dbReference type="Pfam" id="PF12804"/>
    </source>
</evidence>
<evidence type="ECO:0000256" key="2">
    <source>
        <dbReference type="ARBA" id="ARBA00022679"/>
    </source>
</evidence>
<dbReference type="Gene3D" id="3.90.550.10">
    <property type="entry name" value="Spore Coat Polysaccharide Biosynthesis Protein SpsA, Chain A"/>
    <property type="match status" value="1"/>
</dbReference>
<comment type="similarity">
    <text evidence="8">Belongs to the MobA family.</text>
</comment>
<dbReference type="GO" id="GO:1902758">
    <property type="term" value="P:bis(molybdopterin guanine dinucleotide)molybdenum biosynthetic process"/>
    <property type="evidence" value="ECO:0007669"/>
    <property type="project" value="TreeGrafter"/>
</dbReference>
<protein>
    <recommendedName>
        <fullName evidence="8">Molybdenum cofactor guanylyltransferase</fullName>
        <shortName evidence="8">MoCo guanylyltransferase</shortName>
        <ecNumber evidence="8">2.7.7.77</ecNumber>
    </recommendedName>
    <alternativeName>
        <fullName evidence="8">GTP:molybdopterin guanylyltransferase</fullName>
    </alternativeName>
    <alternativeName>
        <fullName evidence="8">Mo-MPT guanylyltransferase</fullName>
    </alternativeName>
    <alternativeName>
        <fullName evidence="8">Molybdopterin guanylyltransferase</fullName>
    </alternativeName>
    <alternativeName>
        <fullName evidence="8">Molybdopterin-guanine dinucleotide synthase</fullName>
        <shortName evidence="8">MGD synthase</shortName>
    </alternativeName>
</protein>
<comment type="domain">
    <text evidence="8">The N-terminal domain determines nucleotide recognition and specific binding, while the C-terminal domain determines the specific binding to the target protein.</text>
</comment>
<proteinExistence type="inferred from homology"/>
<name>A0A1G5PKB8_9RHOB</name>
<dbReference type="GO" id="GO:0046872">
    <property type="term" value="F:metal ion binding"/>
    <property type="evidence" value="ECO:0007669"/>
    <property type="project" value="UniProtKB-KW"/>
</dbReference>
<keyword evidence="3 8" id="KW-0479">Metal-binding</keyword>
<evidence type="ECO:0000256" key="8">
    <source>
        <dbReference type="HAMAP-Rule" id="MF_00316"/>
    </source>
</evidence>
<evidence type="ECO:0000256" key="3">
    <source>
        <dbReference type="ARBA" id="ARBA00022723"/>
    </source>
</evidence>
<comment type="subcellular location">
    <subcellularLocation>
        <location evidence="8">Cytoplasm</location>
    </subcellularLocation>
</comment>
<keyword evidence="1 8" id="KW-0963">Cytoplasm</keyword>
<dbReference type="CDD" id="cd02503">
    <property type="entry name" value="MobA"/>
    <property type="match status" value="1"/>
</dbReference>
<dbReference type="HAMAP" id="MF_00316">
    <property type="entry name" value="MobA"/>
    <property type="match status" value="1"/>
</dbReference>
<dbReference type="Proteomes" id="UP000198767">
    <property type="component" value="Unassembled WGS sequence"/>
</dbReference>
<dbReference type="Pfam" id="PF12804">
    <property type="entry name" value="NTP_transf_3"/>
    <property type="match status" value="1"/>
</dbReference>
<keyword evidence="7 8" id="KW-0501">Molybdenum cofactor biosynthesis</keyword>
<dbReference type="GO" id="GO:0005737">
    <property type="term" value="C:cytoplasm"/>
    <property type="evidence" value="ECO:0007669"/>
    <property type="project" value="UniProtKB-SubCell"/>
</dbReference>
<reference evidence="10 11" key="1">
    <citation type="submission" date="2016-10" db="EMBL/GenBank/DDBJ databases">
        <authorList>
            <person name="de Groot N.N."/>
        </authorList>
    </citation>
    <scope>NUCLEOTIDE SEQUENCE [LARGE SCALE GENOMIC DNA]</scope>
    <source>
        <strain evidence="10 11">U95</strain>
    </source>
</reference>
<feature type="binding site" evidence="8">
    <location>
        <position position="50"/>
    </location>
    <ligand>
        <name>GTP</name>
        <dbReference type="ChEBI" id="CHEBI:37565"/>
    </ligand>
</feature>
<comment type="function">
    <text evidence="8">Transfers a GMP moiety from GTP to Mo-molybdopterin (Mo-MPT) cofactor (Moco or molybdenum cofactor) to form Mo-molybdopterin guanine dinucleotide (Mo-MGD) cofactor.</text>
</comment>
<comment type="cofactor">
    <cofactor evidence="8">
        <name>Mg(2+)</name>
        <dbReference type="ChEBI" id="CHEBI:18420"/>
    </cofactor>
</comment>
<dbReference type="PANTHER" id="PTHR19136:SF81">
    <property type="entry name" value="MOLYBDENUM COFACTOR GUANYLYLTRANSFERASE"/>
    <property type="match status" value="1"/>
</dbReference>
<keyword evidence="5 8" id="KW-0460">Magnesium</keyword>
<feature type="binding site" evidence="8">
    <location>
        <position position="22"/>
    </location>
    <ligand>
        <name>GTP</name>
        <dbReference type="ChEBI" id="CHEBI:37565"/>
    </ligand>
</feature>
<dbReference type="GO" id="GO:0061603">
    <property type="term" value="F:molybdenum cofactor guanylyltransferase activity"/>
    <property type="evidence" value="ECO:0007669"/>
    <property type="project" value="UniProtKB-EC"/>
</dbReference>
<dbReference type="InterPro" id="IPR029044">
    <property type="entry name" value="Nucleotide-diphossugar_trans"/>
</dbReference>
<dbReference type="EMBL" id="FMWG01000001">
    <property type="protein sequence ID" value="SCZ49937.1"/>
    <property type="molecule type" value="Genomic_DNA"/>
</dbReference>